<sequence>MTQNSYKIPIQGMTCTGCEEHVTEALEQAGAKDVFGRFPTR</sequence>
<name>A0A8S1IAM8_STAAU</name>
<reference evidence="1" key="1">
    <citation type="submission" date="2020-11" db="EMBL/GenBank/DDBJ databases">
        <authorList>
            <consortium name="Pathogen Informatics"/>
        </authorList>
    </citation>
    <scope>NUCLEOTIDE SEQUENCE</scope>
    <source>
        <strain evidence="1">NCTC13131</strain>
    </source>
</reference>
<protein>
    <submittedName>
        <fullName evidence="1">Mercuric reductase</fullName>
        <ecNumber evidence="1">1.16.1.1</ecNumber>
    </submittedName>
</protein>
<dbReference type="EMBL" id="UAUZ02000006">
    <property type="protein sequence ID" value="CAD7355277.1"/>
    <property type="molecule type" value="Genomic_DNA"/>
</dbReference>
<proteinExistence type="predicted"/>
<dbReference type="SUPFAM" id="SSF55008">
    <property type="entry name" value="HMA, heavy metal-associated domain"/>
    <property type="match status" value="1"/>
</dbReference>
<dbReference type="GO" id="GO:0016152">
    <property type="term" value="F:mercury (II) reductase (NADP+) activity"/>
    <property type="evidence" value="ECO:0007669"/>
    <property type="project" value="UniProtKB-EC"/>
</dbReference>
<keyword evidence="1" id="KW-0560">Oxidoreductase</keyword>
<evidence type="ECO:0000313" key="2">
    <source>
        <dbReference type="Proteomes" id="UP000251686"/>
    </source>
</evidence>
<comment type="caution">
    <text evidence="1">The sequence shown here is derived from an EMBL/GenBank/DDBJ whole genome shotgun (WGS) entry which is preliminary data.</text>
</comment>
<accession>A0A8S1IAM8</accession>
<dbReference type="AlphaFoldDB" id="A0A8S1IAM8"/>
<dbReference type="GO" id="GO:0046872">
    <property type="term" value="F:metal ion binding"/>
    <property type="evidence" value="ECO:0007669"/>
    <property type="project" value="InterPro"/>
</dbReference>
<dbReference type="Gene3D" id="3.30.70.100">
    <property type="match status" value="1"/>
</dbReference>
<dbReference type="InterPro" id="IPR036163">
    <property type="entry name" value="HMA_dom_sf"/>
</dbReference>
<dbReference type="Proteomes" id="UP000251686">
    <property type="component" value="Unassembled WGS sequence"/>
</dbReference>
<dbReference type="EC" id="1.16.1.1" evidence="1"/>
<dbReference type="InterPro" id="IPR006121">
    <property type="entry name" value="HMA_dom"/>
</dbReference>
<dbReference type="CDD" id="cd00371">
    <property type="entry name" value="HMA"/>
    <property type="match status" value="1"/>
</dbReference>
<organism evidence="1 2">
    <name type="scientific">Staphylococcus aureus</name>
    <dbReference type="NCBI Taxonomy" id="1280"/>
    <lineage>
        <taxon>Bacteria</taxon>
        <taxon>Bacillati</taxon>
        <taxon>Bacillota</taxon>
        <taxon>Bacilli</taxon>
        <taxon>Bacillales</taxon>
        <taxon>Staphylococcaceae</taxon>
        <taxon>Staphylococcus</taxon>
    </lineage>
</organism>
<gene>
    <name evidence="1" type="primary">merA_5</name>
    <name evidence="1" type="ORF">NCTC13131_06357</name>
</gene>
<evidence type="ECO:0000313" key="1">
    <source>
        <dbReference type="EMBL" id="CAD7355277.1"/>
    </source>
</evidence>